<keyword evidence="2" id="KW-1185">Reference proteome</keyword>
<proteinExistence type="predicted"/>
<comment type="caution">
    <text evidence="1">The sequence shown here is derived from an EMBL/GenBank/DDBJ whole genome shotgun (WGS) entry which is preliminary data.</text>
</comment>
<name>A0A3S3CQ86_9NOCA</name>
<organism evidence="1 2">
    <name type="scientific">Rhodococcus xishaensis</name>
    <dbReference type="NCBI Taxonomy" id="2487364"/>
    <lineage>
        <taxon>Bacteria</taxon>
        <taxon>Bacillati</taxon>
        <taxon>Actinomycetota</taxon>
        <taxon>Actinomycetes</taxon>
        <taxon>Mycobacteriales</taxon>
        <taxon>Nocardiaceae</taxon>
        <taxon>Rhodococcus</taxon>
    </lineage>
</organism>
<dbReference type="Proteomes" id="UP000283479">
    <property type="component" value="Unassembled WGS sequence"/>
</dbReference>
<protein>
    <submittedName>
        <fullName evidence="1">Uncharacterized protein</fullName>
    </submittedName>
</protein>
<accession>A0A3S3CQ86</accession>
<dbReference type="EMBL" id="RKLO01000003">
    <property type="protein sequence ID" value="RVW03076.1"/>
    <property type="molecule type" value="Genomic_DNA"/>
</dbReference>
<evidence type="ECO:0000313" key="1">
    <source>
        <dbReference type="EMBL" id="RVW03076.1"/>
    </source>
</evidence>
<reference evidence="1 2" key="1">
    <citation type="submission" date="2018-11" db="EMBL/GenBank/DDBJ databases">
        <title>Rhodococcus spongicola sp. nov. and Rhodococcus xishaensis sp. nov. from marine sponges.</title>
        <authorList>
            <person name="Li L."/>
            <person name="Lin H.W."/>
        </authorList>
    </citation>
    <scope>NUCLEOTIDE SEQUENCE [LARGE SCALE GENOMIC DNA]</scope>
    <source>
        <strain evidence="1 2">LHW51113</strain>
    </source>
</reference>
<dbReference type="AlphaFoldDB" id="A0A3S3CQ86"/>
<evidence type="ECO:0000313" key="2">
    <source>
        <dbReference type="Proteomes" id="UP000283479"/>
    </source>
</evidence>
<sequence>MTRMRGTEIVDGHNIQVTTIAMVADAARAYRRDWQHSSETPLTKRELEPDPIGDIRLVTSLAS</sequence>
<gene>
    <name evidence="1" type="ORF">EGT50_10255</name>
</gene>